<dbReference type="InterPro" id="IPR027417">
    <property type="entry name" value="P-loop_NTPase"/>
</dbReference>
<proteinExistence type="inferred from homology"/>
<dbReference type="EMBL" id="JAJJMA010169166">
    <property type="protein sequence ID" value="MCL7036541.1"/>
    <property type="molecule type" value="Genomic_DNA"/>
</dbReference>
<keyword evidence="7" id="KW-1185">Reference proteome</keyword>
<organism evidence="6 7">
    <name type="scientific">Papaver nudicaule</name>
    <name type="common">Iceland poppy</name>
    <dbReference type="NCBI Taxonomy" id="74823"/>
    <lineage>
        <taxon>Eukaryota</taxon>
        <taxon>Viridiplantae</taxon>
        <taxon>Streptophyta</taxon>
        <taxon>Embryophyta</taxon>
        <taxon>Tracheophyta</taxon>
        <taxon>Spermatophyta</taxon>
        <taxon>Magnoliopsida</taxon>
        <taxon>Ranunculales</taxon>
        <taxon>Papaveraceae</taxon>
        <taxon>Papaveroideae</taxon>
        <taxon>Papaver</taxon>
    </lineage>
</organism>
<evidence type="ECO:0000313" key="7">
    <source>
        <dbReference type="Proteomes" id="UP001177140"/>
    </source>
</evidence>
<evidence type="ECO:0000256" key="4">
    <source>
        <dbReference type="ARBA" id="ARBA00022840"/>
    </source>
</evidence>
<dbReference type="PRINTS" id="PR00364">
    <property type="entry name" value="DISEASERSIST"/>
</dbReference>
<dbReference type="Gene3D" id="3.80.10.10">
    <property type="entry name" value="Ribonuclease Inhibitor"/>
    <property type="match status" value="1"/>
</dbReference>
<evidence type="ECO:0000256" key="1">
    <source>
        <dbReference type="ARBA" id="ARBA00008894"/>
    </source>
</evidence>
<gene>
    <name evidence="6" type="ORF">MKW94_003974</name>
</gene>
<feature type="domain" description="NB-ARC" evidence="5">
    <location>
        <begin position="165"/>
        <end position="337"/>
    </location>
</feature>
<dbReference type="InterPro" id="IPR032675">
    <property type="entry name" value="LRR_dom_sf"/>
</dbReference>
<dbReference type="PANTHER" id="PTHR33463:SF198">
    <property type="entry name" value="RPP4C3"/>
    <property type="match status" value="1"/>
</dbReference>
<dbReference type="Proteomes" id="UP001177140">
    <property type="component" value="Unassembled WGS sequence"/>
</dbReference>
<keyword evidence="3" id="KW-0611">Plant defense</keyword>
<comment type="similarity">
    <text evidence="1">Belongs to the disease resistance NB-LRR family.</text>
</comment>
<dbReference type="InterPro" id="IPR002182">
    <property type="entry name" value="NB-ARC"/>
</dbReference>
<dbReference type="Gene3D" id="1.10.8.430">
    <property type="entry name" value="Helical domain of apoptotic protease-activating factors"/>
    <property type="match status" value="1"/>
</dbReference>
<dbReference type="InterPro" id="IPR042197">
    <property type="entry name" value="Apaf_helical"/>
</dbReference>
<dbReference type="InterPro" id="IPR001611">
    <property type="entry name" value="Leu-rich_rpt"/>
</dbReference>
<dbReference type="GO" id="GO:0043531">
    <property type="term" value="F:ADP binding"/>
    <property type="evidence" value="ECO:0007669"/>
    <property type="project" value="InterPro"/>
</dbReference>
<dbReference type="InterPro" id="IPR036388">
    <property type="entry name" value="WH-like_DNA-bd_sf"/>
</dbReference>
<protein>
    <recommendedName>
        <fullName evidence="5">NB-ARC domain-containing protein</fullName>
    </recommendedName>
</protein>
<dbReference type="Pfam" id="PF13855">
    <property type="entry name" value="LRR_8"/>
    <property type="match status" value="1"/>
</dbReference>
<dbReference type="GO" id="GO:0006952">
    <property type="term" value="P:defense response"/>
    <property type="evidence" value="ECO:0007669"/>
    <property type="project" value="UniProtKB-KW"/>
</dbReference>
<comment type="caution">
    <text evidence="6">The sequence shown here is derived from an EMBL/GenBank/DDBJ whole genome shotgun (WGS) entry which is preliminary data.</text>
</comment>
<reference evidence="6" key="1">
    <citation type="submission" date="2022-03" db="EMBL/GenBank/DDBJ databases">
        <title>A functionally conserved STORR gene fusion in Papaver species that diverged 16.8 million years ago.</title>
        <authorList>
            <person name="Catania T."/>
        </authorList>
    </citation>
    <scope>NUCLEOTIDE SEQUENCE</scope>
    <source>
        <strain evidence="6">S-191538</strain>
    </source>
</reference>
<dbReference type="SUPFAM" id="SSF52058">
    <property type="entry name" value="L domain-like"/>
    <property type="match status" value="1"/>
</dbReference>
<accession>A0AA41SHX8</accession>
<dbReference type="Gene3D" id="3.40.50.300">
    <property type="entry name" value="P-loop containing nucleotide triphosphate hydrolases"/>
    <property type="match status" value="1"/>
</dbReference>
<evidence type="ECO:0000256" key="2">
    <source>
        <dbReference type="ARBA" id="ARBA00022737"/>
    </source>
</evidence>
<evidence type="ECO:0000313" key="6">
    <source>
        <dbReference type="EMBL" id="MCL7036541.1"/>
    </source>
</evidence>
<dbReference type="InterPro" id="IPR050905">
    <property type="entry name" value="Plant_NBS-LRR"/>
</dbReference>
<evidence type="ECO:0000259" key="5">
    <source>
        <dbReference type="Pfam" id="PF00931"/>
    </source>
</evidence>
<dbReference type="SUPFAM" id="SSF52540">
    <property type="entry name" value="P-loop containing nucleoside triphosphate hydrolases"/>
    <property type="match status" value="1"/>
</dbReference>
<dbReference type="Pfam" id="PF00931">
    <property type="entry name" value="NB-ARC"/>
    <property type="match status" value="1"/>
</dbReference>
<keyword evidence="4" id="KW-0547">Nucleotide-binding</keyword>
<evidence type="ECO:0000256" key="3">
    <source>
        <dbReference type="ARBA" id="ARBA00022821"/>
    </source>
</evidence>
<dbReference type="PANTHER" id="PTHR33463">
    <property type="entry name" value="NB-ARC DOMAIN-CONTAINING PROTEIN-RELATED"/>
    <property type="match status" value="1"/>
</dbReference>
<keyword evidence="4" id="KW-0067">ATP-binding</keyword>
<keyword evidence="2" id="KW-0677">Repeat</keyword>
<dbReference type="Gene3D" id="1.10.10.10">
    <property type="entry name" value="Winged helix-like DNA-binding domain superfamily/Winged helix DNA-binding domain"/>
    <property type="match status" value="1"/>
</dbReference>
<name>A0AA41SHX8_PAPNU</name>
<dbReference type="GO" id="GO:0005524">
    <property type="term" value="F:ATP binding"/>
    <property type="evidence" value="ECO:0007669"/>
    <property type="project" value="UniProtKB-KW"/>
</dbReference>
<dbReference type="AlphaFoldDB" id="A0AA41SHX8"/>
<sequence length="664" mass="74933">MDAIVAALIGVGAEIFKMTIRPVVRQFRYCTRYKKYTERLAQEVDYLKQTRMDVDQKVERAKRNLEFIMPPVEAWLVKVENEINQYQGNLHLYVRNAEVFQIPYIGKGAFKKIRLIDELITEGKSFKSVIDEGKNFGNVSDFFPSLDVMPTIDQDIVDLPSREFTKNQVMAALKDEDTYSVGIYGMGGIGKTTLMKQVWKQVREENVFDAVVMITVSENADVGKIQVDIANQLGLTRLLEVSEEWKRSIMLSRRLKQENRILVILEDLWTDFNLSCSVGIPCGRNNSNVCKVAITATDVEVCQKFKLNNPSTNQTNIEVRVLSREDSMHLFMKNVSEVVDSPDLRKAATDIVEECNGLPLALVTLGRAMINKGIPVWTSTASHLKRSNLTMLRETLSKVAASFEQSYHHLENNILKKCFLFCCLFHKNCQIDIDQLVMYVMSDETIVADLETLNEVRGRVQTVLDKLINSCLILSYTKKNNGIVSSVTMHGIVRDVGIKIALEEKNGFFVSTDADSSTWPQREISKMRNCLGVSLMKNKISMLPQKPELPGLLVLSLQQNHPLKRIPDGFFSSMDALVSLDISKTGISSLPSSLSFLVNLKSLCLDCCDFRGPTNLSVLGSLMKLEILSLFECCLSTLPNEIGELRNLKSLVYLIIMISAFHQM</sequence>